<feature type="domain" description="Xrn1 helical" evidence="6">
    <location>
        <begin position="363"/>
        <end position="506"/>
    </location>
</feature>
<dbReference type="EMBL" id="JAPFFF010000010">
    <property type="protein sequence ID" value="KAK8881717.1"/>
    <property type="molecule type" value="Genomic_DNA"/>
</dbReference>
<dbReference type="InterPro" id="IPR041412">
    <property type="entry name" value="Xrn1_helical"/>
</dbReference>
<evidence type="ECO:0000256" key="4">
    <source>
        <dbReference type="ARBA" id="ARBA00038299"/>
    </source>
</evidence>
<dbReference type="Pfam" id="PF17846">
    <property type="entry name" value="XRN_M"/>
    <property type="match status" value="2"/>
</dbReference>
<evidence type="ECO:0000313" key="9">
    <source>
        <dbReference type="Proteomes" id="UP001470230"/>
    </source>
</evidence>
<name>A0ABR2JU09_9EUKA</name>
<dbReference type="InterPro" id="IPR004859">
    <property type="entry name" value="Xrn1_N"/>
</dbReference>
<keyword evidence="3" id="KW-0269">Exonuclease</keyword>
<evidence type="ECO:0000256" key="1">
    <source>
        <dbReference type="ARBA" id="ARBA00022722"/>
    </source>
</evidence>
<keyword evidence="1" id="KW-0540">Nuclease</keyword>
<sequence>MGVPHFINWLVSRYPLIARRMNDASRPKIDCFFVDFNCIIHTSMRTNKTINQNNSEDEIIKEVFRYLDILVQIVCPTSLLFISVDGPAPLAKCRQQRSRRFIREINPDPTSTFESNAISVGTEFMENLHQKLSDFLKERVKNDINWRKPTVIYSSYRTPGEGEHKFFDFIRSQKKLSFWNENASCCVYSPDADLVFVCLQSCIKNFCILRESNAIFPEIKTKYSVNDSGIRYFANDFVLISINLIREYMTLDFETDDPRIFDDFTAISYLIGNDFIPHFPDVKIEKGEFSIIVDIYKTQFLKEGKFLINGESFNSDNLSEFIRESVLQIASVKKKANSLEDFLQAAENKIHSQMPEEYEKDPEELKKSLSHSIIDSFYWVFQYYKNGVPSWTWFYPYYYAPSLIIVANYIKDYKPDFEVGCPPTPFVQLLTIMPPQSRDLLPKALQPLMESDSPIGYLYPSEFKVVGGKAEGTAIVPFVDIEKVRKAFLTVAINLTEDEKSRNKIIPPYIVKEDELAFVDETRKVIDFHLFNNEANLPCVPSLFFYDIKPKVVNFPVYNGPQSLDLLFSIPVSPNNAPTVVNKTILVGWPYFIPAIVKNIVYVNNHTKGSTEKTINEYKKVYGLDISKTQCFVNAQVLQFVDNHELNIDWSKESMLFPFQQTAPISSTNTILRFKPKEGRKAKIDDLAVIIKGQNKGKLCKIKSMKKDYFELQQIVHQKRIYDMNLILEDDDQCWIPISKVAAYFSLNLKILESVLTDLHTEKYKTNFAFVVIKDNKGVQGFCTKRKNEICVTQNVVSLLQAYFEKADPLLLALKTYNETENTLESILDEYIDTYEEVKIEKIRKWVKENSPSRYFPYVKLYKHFPANETIKTIESIMIEEYQDDTLGSIIQEKESNLVWKGKYVPPFIERIDFGSNVITINPSGIVPFGTYGVVIGVSFNGQLAHIIADNEFEYGNQMQGCLKTNRGFALPTRDLCVFE</sequence>
<reference evidence="8 9" key="1">
    <citation type="submission" date="2024-04" db="EMBL/GenBank/DDBJ databases">
        <title>Tritrichomonas musculus Genome.</title>
        <authorList>
            <person name="Alves-Ferreira E."/>
            <person name="Grigg M."/>
            <person name="Lorenzi H."/>
            <person name="Galac M."/>
        </authorList>
    </citation>
    <scope>NUCLEOTIDE SEQUENCE [LARGE SCALE GENOMIC DNA]</scope>
    <source>
        <strain evidence="8 9">EAF2021</strain>
    </source>
</reference>
<keyword evidence="9" id="KW-1185">Reference proteome</keyword>
<accession>A0ABR2JU09</accession>
<protein>
    <recommendedName>
        <fullName evidence="10">XRN 5'-3' exonuclease N-terminus family protein</fullName>
    </recommendedName>
</protein>
<dbReference type="Gene3D" id="2.30.30.750">
    <property type="match status" value="1"/>
</dbReference>
<dbReference type="Pfam" id="PF03159">
    <property type="entry name" value="XRN_N"/>
    <property type="match status" value="1"/>
</dbReference>
<evidence type="ECO:0008006" key="10">
    <source>
        <dbReference type="Google" id="ProtNLM"/>
    </source>
</evidence>
<feature type="domain" description="5'-3' exoribonuclease 1 SH3-like" evidence="7">
    <location>
        <begin position="912"/>
        <end position="976"/>
    </location>
</feature>
<evidence type="ECO:0000259" key="6">
    <source>
        <dbReference type="Pfam" id="PF17846"/>
    </source>
</evidence>
<organism evidence="8 9">
    <name type="scientific">Tritrichomonas musculus</name>
    <dbReference type="NCBI Taxonomy" id="1915356"/>
    <lineage>
        <taxon>Eukaryota</taxon>
        <taxon>Metamonada</taxon>
        <taxon>Parabasalia</taxon>
        <taxon>Tritrichomonadida</taxon>
        <taxon>Tritrichomonadidae</taxon>
        <taxon>Tritrichomonas</taxon>
    </lineage>
</organism>
<dbReference type="PANTHER" id="PTHR12341:SF7">
    <property type="entry name" value="5'-3' EXORIBONUCLEASE 1"/>
    <property type="match status" value="1"/>
</dbReference>
<feature type="domain" description="Xrn1 helical" evidence="6">
    <location>
        <begin position="256"/>
        <end position="349"/>
    </location>
</feature>
<evidence type="ECO:0000259" key="5">
    <source>
        <dbReference type="Pfam" id="PF03159"/>
    </source>
</evidence>
<evidence type="ECO:0000259" key="7">
    <source>
        <dbReference type="Pfam" id="PF18129"/>
    </source>
</evidence>
<evidence type="ECO:0000256" key="2">
    <source>
        <dbReference type="ARBA" id="ARBA00022801"/>
    </source>
</evidence>
<comment type="similarity">
    <text evidence="4">Belongs to the 5'-3' exonuclease family.</text>
</comment>
<dbReference type="Proteomes" id="UP001470230">
    <property type="component" value="Unassembled WGS sequence"/>
</dbReference>
<evidence type="ECO:0000256" key="3">
    <source>
        <dbReference type="ARBA" id="ARBA00022839"/>
    </source>
</evidence>
<dbReference type="Gene3D" id="3.40.50.12390">
    <property type="match status" value="1"/>
</dbReference>
<feature type="domain" description="Xrn1 N-terminal" evidence="5">
    <location>
        <begin position="1"/>
        <end position="211"/>
    </location>
</feature>
<dbReference type="CDD" id="cd18673">
    <property type="entry name" value="PIN_XRN1-2-like"/>
    <property type="match status" value="1"/>
</dbReference>
<gene>
    <name evidence="8" type="ORF">M9Y10_004477</name>
</gene>
<proteinExistence type="inferred from homology"/>
<keyword evidence="2" id="KW-0378">Hydrolase</keyword>
<dbReference type="Pfam" id="PF18129">
    <property type="entry name" value="SH3_12"/>
    <property type="match status" value="1"/>
</dbReference>
<dbReference type="InterPro" id="IPR041385">
    <property type="entry name" value="SH3_12"/>
</dbReference>
<dbReference type="PANTHER" id="PTHR12341">
    <property type="entry name" value="5'-&gt;3' EXORIBONUCLEASE"/>
    <property type="match status" value="1"/>
</dbReference>
<evidence type="ECO:0000313" key="8">
    <source>
        <dbReference type="EMBL" id="KAK8881717.1"/>
    </source>
</evidence>
<dbReference type="InterPro" id="IPR027073">
    <property type="entry name" value="5_3_exoribonuclease"/>
</dbReference>
<dbReference type="InterPro" id="IPR047008">
    <property type="entry name" value="XRN1_SH3_sf"/>
</dbReference>
<dbReference type="Gene3D" id="1.25.40.1050">
    <property type="match status" value="1"/>
</dbReference>
<comment type="caution">
    <text evidence="8">The sequence shown here is derived from an EMBL/GenBank/DDBJ whole genome shotgun (WGS) entry which is preliminary data.</text>
</comment>